<dbReference type="OrthoDB" id="10006996at2759"/>
<dbReference type="PANTHER" id="PTHR23278">
    <property type="entry name" value="SIDESTEP PROTEIN"/>
    <property type="match status" value="1"/>
</dbReference>
<proteinExistence type="predicted"/>
<dbReference type="AlphaFoldDB" id="A0A443QU26"/>
<evidence type="ECO:0000313" key="2">
    <source>
        <dbReference type="EMBL" id="RWS06508.1"/>
    </source>
</evidence>
<keyword evidence="3" id="KW-1185">Reference proteome</keyword>
<evidence type="ECO:0000313" key="3">
    <source>
        <dbReference type="Proteomes" id="UP000285301"/>
    </source>
</evidence>
<dbReference type="Proteomes" id="UP000285301">
    <property type="component" value="Unassembled WGS sequence"/>
</dbReference>
<protein>
    <submittedName>
        <fullName evidence="2">Cell adhesion molecule 1-like protein</fullName>
    </submittedName>
</protein>
<gene>
    <name evidence="2" type="ORF">B4U79_06381</name>
</gene>
<organism evidence="2 3">
    <name type="scientific">Dinothrombium tinctorium</name>
    <dbReference type="NCBI Taxonomy" id="1965070"/>
    <lineage>
        <taxon>Eukaryota</taxon>
        <taxon>Metazoa</taxon>
        <taxon>Ecdysozoa</taxon>
        <taxon>Arthropoda</taxon>
        <taxon>Chelicerata</taxon>
        <taxon>Arachnida</taxon>
        <taxon>Acari</taxon>
        <taxon>Acariformes</taxon>
        <taxon>Trombidiformes</taxon>
        <taxon>Prostigmata</taxon>
        <taxon>Anystina</taxon>
        <taxon>Parasitengona</taxon>
        <taxon>Trombidioidea</taxon>
        <taxon>Trombidiidae</taxon>
        <taxon>Dinothrombium</taxon>
    </lineage>
</organism>
<dbReference type="EMBL" id="NCKU01004059">
    <property type="protein sequence ID" value="RWS06508.1"/>
    <property type="molecule type" value="Genomic_DNA"/>
</dbReference>
<dbReference type="InterPro" id="IPR036179">
    <property type="entry name" value="Ig-like_dom_sf"/>
</dbReference>
<comment type="caution">
    <text evidence="2">The sequence shown here is derived from an EMBL/GenBank/DDBJ whole genome shotgun (WGS) entry which is preliminary data.</text>
</comment>
<accession>A0A443QU26</accession>
<dbReference type="InterPro" id="IPR013106">
    <property type="entry name" value="Ig_V-set"/>
</dbReference>
<dbReference type="InterPro" id="IPR013783">
    <property type="entry name" value="Ig-like_fold"/>
</dbReference>
<dbReference type="Pfam" id="PF07686">
    <property type="entry name" value="V-set"/>
    <property type="match status" value="1"/>
</dbReference>
<dbReference type="SUPFAM" id="SSF48726">
    <property type="entry name" value="Immunoglobulin"/>
    <property type="match status" value="1"/>
</dbReference>
<dbReference type="PANTHER" id="PTHR23278:SF19">
    <property type="entry name" value="OBSCURIN"/>
    <property type="match status" value="1"/>
</dbReference>
<reference evidence="2 3" key="1">
    <citation type="journal article" date="2018" name="Gigascience">
        <title>Genomes of trombidid mites reveal novel predicted allergens and laterally-transferred genes associated with secondary metabolism.</title>
        <authorList>
            <person name="Dong X."/>
            <person name="Chaisiri K."/>
            <person name="Xia D."/>
            <person name="Armstrong S.D."/>
            <person name="Fang Y."/>
            <person name="Donnelly M.J."/>
            <person name="Kadowaki T."/>
            <person name="McGarry J.W."/>
            <person name="Darby A.C."/>
            <person name="Makepeace B.L."/>
        </authorList>
    </citation>
    <scope>NUCLEOTIDE SEQUENCE [LARGE SCALE GENOMIC DNA]</scope>
    <source>
        <strain evidence="2">UoL-WK</strain>
    </source>
</reference>
<name>A0A443QU26_9ACAR</name>
<feature type="domain" description="Ig-like" evidence="1">
    <location>
        <begin position="1"/>
        <end position="103"/>
    </location>
</feature>
<dbReference type="Gene3D" id="2.60.40.10">
    <property type="entry name" value="Immunoglobulins"/>
    <property type="match status" value="1"/>
</dbReference>
<evidence type="ECO:0000259" key="1">
    <source>
        <dbReference type="PROSITE" id="PS50835"/>
    </source>
</evidence>
<dbReference type="STRING" id="1965070.A0A443QU26"/>
<dbReference type="SMART" id="SM00409">
    <property type="entry name" value="IG"/>
    <property type="match status" value="1"/>
</dbReference>
<feature type="non-terminal residue" evidence="2">
    <location>
        <position position="1"/>
    </location>
</feature>
<dbReference type="InterPro" id="IPR007110">
    <property type="entry name" value="Ig-like_dom"/>
</dbReference>
<dbReference type="PROSITE" id="PS50835">
    <property type="entry name" value="IG_LIKE"/>
    <property type="match status" value="1"/>
</dbReference>
<dbReference type="InterPro" id="IPR003599">
    <property type="entry name" value="Ig_sub"/>
</dbReference>
<sequence length="131" mass="15247">LAMLGQSASLPCNITPPTRDDSVILIFWYLNESAKPIYTVDARTFALDKAEHSQDEKLTSRVTFHISYPIAFFRLNPVKEEDKGEYRCRVDFKRGRTRNTIIQLHVIGEYEKMVSDERLKNCTTRTIFEKT</sequence>